<dbReference type="CDD" id="cd07025">
    <property type="entry name" value="Peptidase_S66"/>
    <property type="match status" value="1"/>
</dbReference>
<feature type="domain" description="LD-carboxypeptidase C-terminal" evidence="7">
    <location>
        <begin position="208"/>
        <end position="319"/>
    </location>
</feature>
<evidence type="ECO:0000256" key="4">
    <source>
        <dbReference type="ARBA" id="ARBA00022801"/>
    </source>
</evidence>
<organism evidence="8 9">
    <name type="scientific">Mixta hanseatica</name>
    <dbReference type="NCBI Taxonomy" id="2872648"/>
    <lineage>
        <taxon>Bacteria</taxon>
        <taxon>Pseudomonadati</taxon>
        <taxon>Pseudomonadota</taxon>
        <taxon>Gammaproteobacteria</taxon>
        <taxon>Enterobacterales</taxon>
        <taxon>Erwiniaceae</taxon>
        <taxon>Mixta</taxon>
    </lineage>
</organism>
<dbReference type="PIRSF" id="PIRSF028757">
    <property type="entry name" value="LD-carboxypeptidase"/>
    <property type="match status" value="1"/>
</dbReference>
<sequence>MLAMLISDSSSLNPLAGDVLPQHFQSGEDSATETTIYLISSSSQYDEKVIARIRDAFHLQGYRIDTTWLDQKPTLLGYVNSDEKRAQTLIAALLDDNVKYLWFVRGGAGALNLYPWLYANQHQILASSPKVLIGLSDVTAIHHYINNTVGWPSIHGILASHNQEMHKLDMSEKLSVNNSIHQVFQAIQNGVTYTAIEPMNHSAFAGAQGILSGGNMTLVQSLFSTRYESHYANKVMLLEDVDVSWKQLDRALHQLEYSTTFLPEAVIFGQFYRINAGDFEKERYREVIQSFARRVDYPVYYYPAFGHGATNQPFILAQQSNIACRHGDEYCRLTQPPLAFDLLTKTAIVAAPPVKIRCDMALC</sequence>
<keyword evidence="3" id="KW-0645">Protease</keyword>
<evidence type="ECO:0000256" key="5">
    <source>
        <dbReference type="ARBA" id="ARBA00022825"/>
    </source>
</evidence>
<dbReference type="SUPFAM" id="SSF52317">
    <property type="entry name" value="Class I glutamine amidotransferase-like"/>
    <property type="match status" value="1"/>
</dbReference>
<protein>
    <submittedName>
        <fullName evidence="8">LD-carboxypeptidase</fullName>
    </submittedName>
</protein>
<keyword evidence="4" id="KW-0378">Hydrolase</keyword>
<dbReference type="InterPro" id="IPR027461">
    <property type="entry name" value="Carboxypeptidase_A_C_sf"/>
</dbReference>
<dbReference type="EMBL" id="CP082904">
    <property type="protein sequence ID" value="UQY46145.1"/>
    <property type="molecule type" value="Genomic_DNA"/>
</dbReference>
<dbReference type="InterPro" id="IPR040449">
    <property type="entry name" value="Peptidase_S66_N"/>
</dbReference>
<dbReference type="InterPro" id="IPR027478">
    <property type="entry name" value="LdcA_N"/>
</dbReference>
<feature type="domain" description="LD-carboxypeptidase N-terminal" evidence="6">
    <location>
        <begin position="36"/>
        <end position="156"/>
    </location>
</feature>
<evidence type="ECO:0000259" key="7">
    <source>
        <dbReference type="Pfam" id="PF17676"/>
    </source>
</evidence>
<dbReference type="Proteomes" id="UP001056635">
    <property type="component" value="Chromosome"/>
</dbReference>
<evidence type="ECO:0000256" key="2">
    <source>
        <dbReference type="ARBA" id="ARBA00022645"/>
    </source>
</evidence>
<dbReference type="SUPFAM" id="SSF141986">
    <property type="entry name" value="LD-carboxypeptidase A C-terminal domain-like"/>
    <property type="match status" value="1"/>
</dbReference>
<proteinExistence type="inferred from homology"/>
<evidence type="ECO:0000313" key="8">
    <source>
        <dbReference type="EMBL" id="UQY46145.1"/>
    </source>
</evidence>
<dbReference type="Gene3D" id="3.40.50.10740">
    <property type="entry name" value="Class I glutamine amidotransferase-like"/>
    <property type="match status" value="1"/>
</dbReference>
<reference evidence="8" key="1">
    <citation type="submission" date="2021-09" db="EMBL/GenBank/DDBJ databases">
        <title>First case of bloodstream infection caused by Mixta hanseatica sp. nov., a member of the Erwiniaceae family.</title>
        <authorList>
            <person name="Both A."/>
            <person name="Huang J."/>
            <person name="Wenzel P."/>
            <person name="Aepfelbacher M."/>
            <person name="Rohde H."/>
            <person name="Christner M."/>
            <person name="Hentschke M."/>
        </authorList>
    </citation>
    <scope>NUCLEOTIDE SEQUENCE</scope>
    <source>
        <strain evidence="8">X22927</strain>
    </source>
</reference>
<evidence type="ECO:0000256" key="3">
    <source>
        <dbReference type="ARBA" id="ARBA00022670"/>
    </source>
</evidence>
<evidence type="ECO:0000313" key="9">
    <source>
        <dbReference type="Proteomes" id="UP001056635"/>
    </source>
</evidence>
<dbReference type="Pfam" id="PF02016">
    <property type="entry name" value="Peptidase_S66"/>
    <property type="match status" value="1"/>
</dbReference>
<dbReference type="PANTHER" id="PTHR30237:SF2">
    <property type="entry name" value="MUREIN TETRAPEPTIDE CARBOXYPEPTIDASE"/>
    <property type="match status" value="1"/>
</dbReference>
<accession>A0ABY4RDZ8</accession>
<keyword evidence="2" id="KW-0121">Carboxypeptidase</keyword>
<keyword evidence="5" id="KW-0720">Serine protease</keyword>
<gene>
    <name evidence="8" type="ORF">K6958_11080</name>
</gene>
<dbReference type="InterPro" id="IPR003507">
    <property type="entry name" value="S66_fam"/>
</dbReference>
<comment type="similarity">
    <text evidence="1">Belongs to the peptidase S66 family.</text>
</comment>
<dbReference type="Gene3D" id="3.50.30.60">
    <property type="entry name" value="LD-carboxypeptidase A C-terminal domain-like"/>
    <property type="match status" value="1"/>
</dbReference>
<name>A0ABY4RDZ8_9GAMM</name>
<dbReference type="InterPro" id="IPR040921">
    <property type="entry name" value="Peptidase_S66C"/>
</dbReference>
<keyword evidence="9" id="KW-1185">Reference proteome</keyword>
<dbReference type="PANTHER" id="PTHR30237">
    <property type="entry name" value="MURAMOYLTETRAPEPTIDE CARBOXYPEPTIDASE"/>
    <property type="match status" value="1"/>
</dbReference>
<dbReference type="Pfam" id="PF17676">
    <property type="entry name" value="Peptidase_S66C"/>
    <property type="match status" value="1"/>
</dbReference>
<evidence type="ECO:0000259" key="6">
    <source>
        <dbReference type="Pfam" id="PF02016"/>
    </source>
</evidence>
<dbReference type="InterPro" id="IPR029062">
    <property type="entry name" value="Class_I_gatase-like"/>
</dbReference>
<evidence type="ECO:0000256" key="1">
    <source>
        <dbReference type="ARBA" id="ARBA00010233"/>
    </source>
</evidence>